<dbReference type="Proteomes" id="UP001175211">
    <property type="component" value="Unassembled WGS sequence"/>
</dbReference>
<organism evidence="2 3">
    <name type="scientific">Armillaria tabescens</name>
    <name type="common">Ringless honey mushroom</name>
    <name type="synonym">Agaricus tabescens</name>
    <dbReference type="NCBI Taxonomy" id="1929756"/>
    <lineage>
        <taxon>Eukaryota</taxon>
        <taxon>Fungi</taxon>
        <taxon>Dikarya</taxon>
        <taxon>Basidiomycota</taxon>
        <taxon>Agaricomycotina</taxon>
        <taxon>Agaricomycetes</taxon>
        <taxon>Agaricomycetidae</taxon>
        <taxon>Agaricales</taxon>
        <taxon>Marasmiineae</taxon>
        <taxon>Physalacriaceae</taxon>
        <taxon>Desarmillaria</taxon>
    </lineage>
</organism>
<feature type="region of interest" description="Disordered" evidence="1">
    <location>
        <begin position="488"/>
        <end position="509"/>
    </location>
</feature>
<evidence type="ECO:0000256" key="1">
    <source>
        <dbReference type="SAM" id="MobiDB-lite"/>
    </source>
</evidence>
<accession>A0AA39NA41</accession>
<dbReference type="EMBL" id="JAUEPS010000010">
    <property type="protein sequence ID" value="KAK0461842.1"/>
    <property type="molecule type" value="Genomic_DNA"/>
</dbReference>
<comment type="caution">
    <text evidence="2">The sequence shown here is derived from an EMBL/GenBank/DDBJ whole genome shotgun (WGS) entry which is preliminary data.</text>
</comment>
<evidence type="ECO:0000313" key="2">
    <source>
        <dbReference type="EMBL" id="KAK0461842.1"/>
    </source>
</evidence>
<proteinExistence type="predicted"/>
<evidence type="ECO:0000313" key="3">
    <source>
        <dbReference type="Proteomes" id="UP001175211"/>
    </source>
</evidence>
<protein>
    <submittedName>
        <fullName evidence="2">Uncharacterized protein</fullName>
    </submittedName>
</protein>
<sequence length="783" mass="89128">MTDLLASTQDICRLFILGNWSASAGDAIDSDGSPLPIVLPRQGSTVQRIRILVLDILNMRNEELCIIREWFTLLSMLTTLATKVISDNDIRAVQRLVTANASTLSKLRISVVGEANEAFDSLDGVLYDIVKAKEYKTAVNISLPLKFHWGHDSRHKNEKDYVEWINIFDVTDKTRVSYTIEFVQITDEYIKDAWVDDYDHLYTCLESDTLPPVPTAVHVFQNPEAVWPEEPSSFICHAWASNAMPYQGFLPANVVDFFQGNLLKVLAYGTYDIPLFCASPGQWRLEEQTIEAWATLEELLSCFRDILANQIFVASPTRLRLLDSKGVRFTEAQASSSIHENADFAYFLKAYHAFGVPVWIDWGPMTDPFSACDPQLQIAYKFLLPPKHIRSLNEGTITDDEEEKRFAYEYASSDSASSVSTRQRLGETWEEFFCCLEKETKLMMVHESARDARKRETRDLIAKRQCYPTKTSNVFVWNSVDSKDYLKRRQEEGNQDSSTSGPSVGPELIRPGMNSHATWEAVYTEMFKPKLQGTVPTRRECMTLEEVIWYQCGIITTTDGIIKGYSDRFPEIHGTSVPHVLVICDTGHQRFTVMIVESWDKSITGYEIQITDEKDAQFNLILYHATDVLHVFRLPYLSFPNRLYTDHVDSHQTSKTSEQYLWKRGALFGNPATVRAALMHGGIIWCTSLWTTVDDPSFILSGFERLGPCTENTIQWKPNVSHKDSWETWRETLSESQIDVICGVYKVHSASVTGFPTQDVSWFPKPKAFKKSGLDLGFWSADA</sequence>
<reference evidence="2" key="1">
    <citation type="submission" date="2023-06" db="EMBL/GenBank/DDBJ databases">
        <authorList>
            <consortium name="Lawrence Berkeley National Laboratory"/>
            <person name="Ahrendt S."/>
            <person name="Sahu N."/>
            <person name="Indic B."/>
            <person name="Wong-Bajracharya J."/>
            <person name="Merenyi Z."/>
            <person name="Ke H.-M."/>
            <person name="Monk M."/>
            <person name="Kocsube S."/>
            <person name="Drula E."/>
            <person name="Lipzen A."/>
            <person name="Balint B."/>
            <person name="Henrissat B."/>
            <person name="Andreopoulos B."/>
            <person name="Martin F.M."/>
            <person name="Harder C.B."/>
            <person name="Rigling D."/>
            <person name="Ford K.L."/>
            <person name="Foster G.D."/>
            <person name="Pangilinan J."/>
            <person name="Papanicolaou A."/>
            <person name="Barry K."/>
            <person name="LaButti K."/>
            <person name="Viragh M."/>
            <person name="Koriabine M."/>
            <person name="Yan M."/>
            <person name="Riley R."/>
            <person name="Champramary S."/>
            <person name="Plett K.L."/>
            <person name="Tsai I.J."/>
            <person name="Slot J."/>
            <person name="Sipos G."/>
            <person name="Plett J."/>
            <person name="Nagy L.G."/>
            <person name="Grigoriev I.V."/>
        </authorList>
    </citation>
    <scope>NUCLEOTIDE SEQUENCE</scope>
    <source>
        <strain evidence="2">CCBAS 213</strain>
    </source>
</reference>
<keyword evidence="3" id="KW-1185">Reference proteome</keyword>
<dbReference type="GeneID" id="85352974"/>
<dbReference type="AlphaFoldDB" id="A0AA39NA41"/>
<dbReference type="RefSeq" id="XP_060333580.1">
    <property type="nucleotide sequence ID" value="XM_060469426.1"/>
</dbReference>
<name>A0AA39NA41_ARMTA</name>
<gene>
    <name evidence="2" type="ORF">EV420DRAFT_1477562</name>
</gene>